<evidence type="ECO:0008006" key="3">
    <source>
        <dbReference type="Google" id="ProtNLM"/>
    </source>
</evidence>
<dbReference type="PANTHER" id="PTHR38774">
    <property type="entry name" value="CYTOPLASMIC PROTEIN-RELATED"/>
    <property type="match status" value="1"/>
</dbReference>
<dbReference type="AlphaFoldDB" id="A0A1G6SYM5"/>
<evidence type="ECO:0000313" key="2">
    <source>
        <dbReference type="Proteomes" id="UP000199603"/>
    </source>
</evidence>
<dbReference type="EMBL" id="FNAG01000001">
    <property type="protein sequence ID" value="SDD21734.1"/>
    <property type="molecule type" value="Genomic_DNA"/>
</dbReference>
<protein>
    <recommendedName>
        <fullName evidence="3">DUF1249 domain-containing protein</fullName>
    </recommendedName>
</protein>
<name>A0A1G6SYM5_9GAMM</name>
<keyword evidence="2" id="KW-1185">Reference proteome</keyword>
<sequence>MSRLSVLPVTALPNRLGQLMDRYADNYWRLVRLFPLLDLVPGGYRSLASDGIELQLEVIERHSYTLELRLTYGLIDPASGRRDPSAMVRIYTDARLAEVTHCEVSQRWEDMLGLRSVARELVDARMRMNSFLGRWLEYLEERGHSRFTLRSAIALEAGSAGADSAA</sequence>
<dbReference type="Proteomes" id="UP000199603">
    <property type="component" value="Unassembled WGS sequence"/>
</dbReference>
<dbReference type="RefSeq" id="WP_091239035.1">
    <property type="nucleotide sequence ID" value="NZ_FNAG01000001.1"/>
</dbReference>
<dbReference type="PANTHER" id="PTHR38774:SF1">
    <property type="entry name" value="CYTOPLASMIC PROTEIN"/>
    <property type="match status" value="1"/>
</dbReference>
<evidence type="ECO:0000313" key="1">
    <source>
        <dbReference type="EMBL" id="SDD21734.1"/>
    </source>
</evidence>
<reference evidence="1 2" key="1">
    <citation type="submission" date="2016-10" db="EMBL/GenBank/DDBJ databases">
        <authorList>
            <person name="de Groot N.N."/>
        </authorList>
    </citation>
    <scope>NUCLEOTIDE SEQUENCE [LARGE SCALE GENOMIC DNA]</scope>
    <source>
        <strain evidence="1 2">DSM 16957</strain>
    </source>
</reference>
<organism evidence="1 2">
    <name type="scientific">Aquimonas voraii</name>
    <dbReference type="NCBI Taxonomy" id="265719"/>
    <lineage>
        <taxon>Bacteria</taxon>
        <taxon>Pseudomonadati</taxon>
        <taxon>Pseudomonadota</taxon>
        <taxon>Gammaproteobacteria</taxon>
        <taxon>Lysobacterales</taxon>
        <taxon>Lysobacteraceae</taxon>
        <taxon>Aquimonas</taxon>
    </lineage>
</organism>
<dbReference type="OrthoDB" id="9793663at2"/>
<proteinExistence type="predicted"/>
<accession>A0A1G6SYM5</accession>
<dbReference type="Pfam" id="PF06853">
    <property type="entry name" value="DUF1249"/>
    <property type="match status" value="1"/>
</dbReference>
<dbReference type="InterPro" id="IPR009659">
    <property type="entry name" value="DUF1249"/>
</dbReference>
<dbReference type="STRING" id="265719.SAMN04488509_101769"/>
<gene>
    <name evidence="1" type="ORF">SAMN04488509_101769</name>
</gene>